<name>A0AAV7LGM8_PLEWA</name>
<organism evidence="1 2">
    <name type="scientific">Pleurodeles waltl</name>
    <name type="common">Iberian ribbed newt</name>
    <dbReference type="NCBI Taxonomy" id="8319"/>
    <lineage>
        <taxon>Eukaryota</taxon>
        <taxon>Metazoa</taxon>
        <taxon>Chordata</taxon>
        <taxon>Craniata</taxon>
        <taxon>Vertebrata</taxon>
        <taxon>Euteleostomi</taxon>
        <taxon>Amphibia</taxon>
        <taxon>Batrachia</taxon>
        <taxon>Caudata</taxon>
        <taxon>Salamandroidea</taxon>
        <taxon>Salamandridae</taxon>
        <taxon>Pleurodelinae</taxon>
        <taxon>Pleurodeles</taxon>
    </lineage>
</organism>
<dbReference type="AlphaFoldDB" id="A0AAV7LGM8"/>
<comment type="caution">
    <text evidence="1">The sequence shown here is derived from an EMBL/GenBank/DDBJ whole genome shotgun (WGS) entry which is preliminary data.</text>
</comment>
<evidence type="ECO:0000313" key="1">
    <source>
        <dbReference type="EMBL" id="KAJ1090801.1"/>
    </source>
</evidence>
<accession>A0AAV7LGM8</accession>
<sequence length="134" mass="14962">MPTCCMSRSLEVNFTSSSASLGREPRGELLFTFGKPGLRYFTSARYGFHLKGHASWQRGSQHERVKTRKCARLCAQQDGSNETCCGNDTRDCAHSNNRTAATGHVVATTHATVCHHNDTQRQDGRNRMCRNNDV</sequence>
<reference evidence="1" key="1">
    <citation type="journal article" date="2022" name="bioRxiv">
        <title>Sequencing and chromosome-scale assembly of the giantPleurodeles waltlgenome.</title>
        <authorList>
            <person name="Brown T."/>
            <person name="Elewa A."/>
            <person name="Iarovenko S."/>
            <person name="Subramanian E."/>
            <person name="Araus A.J."/>
            <person name="Petzold A."/>
            <person name="Susuki M."/>
            <person name="Suzuki K.-i.T."/>
            <person name="Hayashi T."/>
            <person name="Toyoda A."/>
            <person name="Oliveira C."/>
            <person name="Osipova E."/>
            <person name="Leigh N.D."/>
            <person name="Simon A."/>
            <person name="Yun M.H."/>
        </authorList>
    </citation>
    <scope>NUCLEOTIDE SEQUENCE</scope>
    <source>
        <strain evidence="1">20211129_DDA</strain>
        <tissue evidence="1">Liver</tissue>
    </source>
</reference>
<evidence type="ECO:0000313" key="2">
    <source>
        <dbReference type="Proteomes" id="UP001066276"/>
    </source>
</evidence>
<proteinExistence type="predicted"/>
<protein>
    <submittedName>
        <fullName evidence="1">Uncharacterized protein</fullName>
    </submittedName>
</protein>
<dbReference type="EMBL" id="JANPWB010000015">
    <property type="protein sequence ID" value="KAJ1090801.1"/>
    <property type="molecule type" value="Genomic_DNA"/>
</dbReference>
<keyword evidence="2" id="KW-1185">Reference proteome</keyword>
<gene>
    <name evidence="1" type="ORF">NDU88_003930</name>
</gene>
<dbReference type="Proteomes" id="UP001066276">
    <property type="component" value="Chromosome 11"/>
</dbReference>